<organism evidence="1">
    <name type="scientific">Caldithrix abyssi</name>
    <dbReference type="NCBI Taxonomy" id="187145"/>
    <lineage>
        <taxon>Bacteria</taxon>
        <taxon>Pseudomonadati</taxon>
        <taxon>Calditrichota</taxon>
        <taxon>Calditrichia</taxon>
        <taxon>Calditrichales</taxon>
        <taxon>Calditrichaceae</taxon>
        <taxon>Caldithrix</taxon>
    </lineage>
</organism>
<name>A0A7V4WW20_CALAY</name>
<proteinExistence type="predicted"/>
<gene>
    <name evidence="1" type="ORF">ENK44_10465</name>
</gene>
<protein>
    <recommendedName>
        <fullName evidence="2">Outer membrane protein beta-barrel domain-containing protein</fullName>
    </recommendedName>
</protein>
<comment type="caution">
    <text evidence="1">The sequence shown here is derived from an EMBL/GenBank/DDBJ whole genome shotgun (WGS) entry which is preliminary data.</text>
</comment>
<dbReference type="AlphaFoldDB" id="A0A7V4WW20"/>
<evidence type="ECO:0008006" key="2">
    <source>
        <dbReference type="Google" id="ProtNLM"/>
    </source>
</evidence>
<dbReference type="EMBL" id="DRQG01000098">
    <property type="protein sequence ID" value="HGY56117.1"/>
    <property type="molecule type" value="Genomic_DNA"/>
</dbReference>
<sequence>MYRNIQKSIVITILFLLFYTQYSSAQEKKDRDKENQTFSLSVQILGPTMLAGHAEFRLTSKAFLIAALGVYSDYQIGATYSLVARKKRLRWYPYIGVQLASVTNQAPDPGEEDRVLSLYFPFGLRFESKTGLIISFEMAYNWIQHDLNQINTQRFMAAVRFGTYF</sequence>
<evidence type="ECO:0000313" key="1">
    <source>
        <dbReference type="EMBL" id="HGY56117.1"/>
    </source>
</evidence>
<dbReference type="Proteomes" id="UP000885779">
    <property type="component" value="Unassembled WGS sequence"/>
</dbReference>
<reference evidence="1" key="1">
    <citation type="journal article" date="2020" name="mSystems">
        <title>Genome- and Community-Level Interaction Insights into Carbon Utilization and Element Cycling Functions of Hydrothermarchaeota in Hydrothermal Sediment.</title>
        <authorList>
            <person name="Zhou Z."/>
            <person name="Liu Y."/>
            <person name="Xu W."/>
            <person name="Pan J."/>
            <person name="Luo Z.H."/>
            <person name="Li M."/>
        </authorList>
    </citation>
    <scope>NUCLEOTIDE SEQUENCE [LARGE SCALE GENOMIC DNA]</scope>
    <source>
        <strain evidence="1">HyVt-577</strain>
    </source>
</reference>
<accession>A0A7V4WW20</accession>